<reference evidence="2 3" key="1">
    <citation type="journal article" date="2016" name="Sci. Rep.">
        <title>The genome sequence of the outbreeding globe artichoke constructed de novo incorporating a phase-aware low-pass sequencing strategy of F1 progeny.</title>
        <authorList>
            <person name="Scaglione D."/>
            <person name="Reyes-Chin-Wo S."/>
            <person name="Acquadro A."/>
            <person name="Froenicke L."/>
            <person name="Portis E."/>
            <person name="Beitel C."/>
            <person name="Tirone M."/>
            <person name="Mauro R."/>
            <person name="Lo Monaco A."/>
            <person name="Mauromicale G."/>
            <person name="Faccioli P."/>
            <person name="Cattivelli L."/>
            <person name="Rieseberg L."/>
            <person name="Michelmore R."/>
            <person name="Lanteri S."/>
        </authorList>
    </citation>
    <scope>NUCLEOTIDE SEQUENCE [LARGE SCALE GENOMIC DNA]</scope>
    <source>
        <strain evidence="2">2C</strain>
    </source>
</reference>
<accession>A0A124SD97</accession>
<evidence type="ECO:0008006" key="4">
    <source>
        <dbReference type="Google" id="ProtNLM"/>
    </source>
</evidence>
<dbReference type="STRING" id="59895.A0A124SD97"/>
<dbReference type="OMA" id="TSDNPCA"/>
<evidence type="ECO:0000313" key="3">
    <source>
        <dbReference type="Proteomes" id="UP000243975"/>
    </source>
</evidence>
<protein>
    <recommendedName>
        <fullName evidence="4">Hydroxyproline-rich glycoprotein family protein</fullName>
    </recommendedName>
</protein>
<dbReference type="AlphaFoldDB" id="A0A124SD97"/>
<sequence>MASKQLLSALLLLHLTLDSPASTLAQCPYPCYPPPIGNMPPPATTLPPPSQTKNYPPPAAVYTPPSGTVYPYTPQTPTFYGGAPPAPDPIVPWFPYYYKDPPRNPHKSSSVDLRGGSTVVIFLVHVLVVQLLLC</sequence>
<organism evidence="2 3">
    <name type="scientific">Cynara cardunculus var. scolymus</name>
    <name type="common">Globe artichoke</name>
    <name type="synonym">Cynara scolymus</name>
    <dbReference type="NCBI Taxonomy" id="59895"/>
    <lineage>
        <taxon>Eukaryota</taxon>
        <taxon>Viridiplantae</taxon>
        <taxon>Streptophyta</taxon>
        <taxon>Embryophyta</taxon>
        <taxon>Tracheophyta</taxon>
        <taxon>Spermatophyta</taxon>
        <taxon>Magnoliopsida</taxon>
        <taxon>eudicotyledons</taxon>
        <taxon>Gunneridae</taxon>
        <taxon>Pentapetalae</taxon>
        <taxon>asterids</taxon>
        <taxon>campanulids</taxon>
        <taxon>Asterales</taxon>
        <taxon>Asteraceae</taxon>
        <taxon>Carduoideae</taxon>
        <taxon>Cardueae</taxon>
        <taxon>Carduinae</taxon>
        <taxon>Cynara</taxon>
    </lineage>
</organism>
<dbReference type="Proteomes" id="UP000243975">
    <property type="component" value="Unassembled WGS sequence"/>
</dbReference>
<name>A0A124SD97_CYNCS</name>
<dbReference type="PANTHER" id="PTHR37702:SF1">
    <property type="entry name" value="HYDROXYPROLINE-RICH GLYCOPROTEIN FAMILY PROTEIN"/>
    <property type="match status" value="1"/>
</dbReference>
<feature type="chain" id="PRO_5007176164" description="Hydroxyproline-rich glycoprotein family protein" evidence="1">
    <location>
        <begin position="26"/>
        <end position="134"/>
    </location>
</feature>
<dbReference type="Gramene" id="KVH96247">
    <property type="protein sequence ID" value="KVH96247"/>
    <property type="gene ID" value="Ccrd_001659"/>
</dbReference>
<dbReference type="OrthoDB" id="1742510at2759"/>
<keyword evidence="1" id="KW-0732">Signal</keyword>
<feature type="signal peptide" evidence="1">
    <location>
        <begin position="1"/>
        <end position="25"/>
    </location>
</feature>
<evidence type="ECO:0000256" key="1">
    <source>
        <dbReference type="SAM" id="SignalP"/>
    </source>
</evidence>
<comment type="caution">
    <text evidence="2">The sequence shown here is derived from an EMBL/GenBank/DDBJ whole genome shotgun (WGS) entry which is preliminary data.</text>
</comment>
<evidence type="ECO:0000313" key="2">
    <source>
        <dbReference type="EMBL" id="KVH96247.1"/>
    </source>
</evidence>
<keyword evidence="3" id="KW-1185">Reference proteome</keyword>
<gene>
    <name evidence="2" type="ORF">Ccrd_001659</name>
</gene>
<dbReference type="PANTHER" id="PTHR37702">
    <property type="entry name" value="PROLINE-RICH FAMILY PROTEIN"/>
    <property type="match status" value="1"/>
</dbReference>
<dbReference type="EMBL" id="LEKV01004343">
    <property type="protein sequence ID" value="KVH96247.1"/>
    <property type="molecule type" value="Genomic_DNA"/>
</dbReference>
<proteinExistence type="predicted"/>